<dbReference type="RefSeq" id="WP_182413471.1">
    <property type="nucleotide sequence ID" value="NZ_CP055153.1"/>
</dbReference>
<reference evidence="2 3" key="1">
    <citation type="submission" date="2020-06" db="EMBL/GenBank/DDBJ databases">
        <authorList>
            <person name="Hwang Y.J."/>
        </authorList>
    </citation>
    <scope>NUCLEOTIDE SEQUENCE [LARGE SCALE GENOMIC DNA]</scope>
    <source>
        <strain evidence="2 3">KUDC8001</strain>
    </source>
</reference>
<evidence type="ECO:0000256" key="1">
    <source>
        <dbReference type="SAM" id="MobiDB-lite"/>
    </source>
</evidence>
<sequence length="71" mass="7722">MTFTFLCITLTHPVKLFAQEKIRDKTIGGNQFDALYSVQQTSDGGYMLGGTSRSGKSGDKIEANQDTPTTC</sequence>
<dbReference type="EMBL" id="CP055153">
    <property type="protein sequence ID" value="QMU31031.1"/>
    <property type="molecule type" value="Genomic_DNA"/>
</dbReference>
<feature type="region of interest" description="Disordered" evidence="1">
    <location>
        <begin position="47"/>
        <end position="71"/>
    </location>
</feature>
<dbReference type="AlphaFoldDB" id="A0A7L7LE02"/>
<proteinExistence type="predicted"/>
<organism evidence="2 3">
    <name type="scientific">Adhaeribacter radiodurans</name>
    <dbReference type="NCBI Taxonomy" id="2745197"/>
    <lineage>
        <taxon>Bacteria</taxon>
        <taxon>Pseudomonadati</taxon>
        <taxon>Bacteroidota</taxon>
        <taxon>Cytophagia</taxon>
        <taxon>Cytophagales</taxon>
        <taxon>Hymenobacteraceae</taxon>
        <taxon>Adhaeribacter</taxon>
    </lineage>
</organism>
<name>A0A7L7LE02_9BACT</name>
<evidence type="ECO:0000313" key="3">
    <source>
        <dbReference type="Proteomes" id="UP000514509"/>
    </source>
</evidence>
<reference evidence="2 3" key="2">
    <citation type="submission" date="2020-08" db="EMBL/GenBank/DDBJ databases">
        <title>Adhaeribacter dokdonensis sp. nov., isolated from the rhizosphere of Elymus tsukushiensis, a plant native to the Dokdo Islands, Republic of Korea.</title>
        <authorList>
            <person name="Ghim S.Y."/>
        </authorList>
    </citation>
    <scope>NUCLEOTIDE SEQUENCE [LARGE SCALE GENOMIC DNA]</scope>
    <source>
        <strain evidence="2 3">KUDC8001</strain>
    </source>
</reference>
<dbReference type="Proteomes" id="UP000514509">
    <property type="component" value="Chromosome"/>
</dbReference>
<gene>
    <name evidence="2" type="ORF">HUW48_24730</name>
</gene>
<accession>A0A7L7LE02</accession>
<evidence type="ECO:0000313" key="2">
    <source>
        <dbReference type="EMBL" id="QMU31031.1"/>
    </source>
</evidence>
<keyword evidence="3" id="KW-1185">Reference proteome</keyword>
<protein>
    <submittedName>
        <fullName evidence="2">Uncharacterized protein</fullName>
    </submittedName>
</protein>
<dbReference type="KEGG" id="add:HUW48_24730"/>